<dbReference type="Proteomes" id="UP000580250">
    <property type="component" value="Unassembled WGS sequence"/>
</dbReference>
<evidence type="ECO:0000256" key="1">
    <source>
        <dbReference type="SAM" id="Coils"/>
    </source>
</evidence>
<feature type="chain" id="PRO_5027653492" evidence="2">
    <location>
        <begin position="19"/>
        <end position="144"/>
    </location>
</feature>
<evidence type="ECO:0000256" key="2">
    <source>
        <dbReference type="SAM" id="SignalP"/>
    </source>
</evidence>
<organism evidence="3 4">
    <name type="scientific">Meloidogyne enterolobii</name>
    <name type="common">Root-knot nematode worm</name>
    <name type="synonym">Meloidogyne mayaguensis</name>
    <dbReference type="NCBI Taxonomy" id="390850"/>
    <lineage>
        <taxon>Eukaryota</taxon>
        <taxon>Metazoa</taxon>
        <taxon>Ecdysozoa</taxon>
        <taxon>Nematoda</taxon>
        <taxon>Chromadorea</taxon>
        <taxon>Rhabditida</taxon>
        <taxon>Tylenchina</taxon>
        <taxon>Tylenchomorpha</taxon>
        <taxon>Tylenchoidea</taxon>
        <taxon>Meloidogynidae</taxon>
        <taxon>Meloidogyninae</taxon>
        <taxon>Meloidogyne</taxon>
    </lineage>
</organism>
<evidence type="ECO:0000313" key="3">
    <source>
        <dbReference type="EMBL" id="CAD2184810.1"/>
    </source>
</evidence>
<proteinExistence type="predicted"/>
<dbReference type="EMBL" id="CAJEWN010000517">
    <property type="protein sequence ID" value="CAD2184810.1"/>
    <property type="molecule type" value="Genomic_DNA"/>
</dbReference>
<gene>
    <name evidence="3" type="ORF">MENT_LOCUS37188</name>
</gene>
<comment type="caution">
    <text evidence="3">The sequence shown here is derived from an EMBL/GenBank/DDBJ whole genome shotgun (WGS) entry which is preliminary data.</text>
</comment>
<feature type="coiled-coil region" evidence="1">
    <location>
        <begin position="28"/>
        <end position="85"/>
    </location>
</feature>
<reference evidence="3 4" key="1">
    <citation type="submission" date="2020-08" db="EMBL/GenBank/DDBJ databases">
        <authorList>
            <person name="Koutsovoulos G."/>
            <person name="Danchin GJ E."/>
        </authorList>
    </citation>
    <scope>NUCLEOTIDE SEQUENCE [LARGE SCALE GENOMIC DNA]</scope>
</reference>
<dbReference type="AlphaFoldDB" id="A0A6V7WCT9"/>
<feature type="signal peptide" evidence="2">
    <location>
        <begin position="1"/>
        <end position="18"/>
    </location>
</feature>
<protein>
    <submittedName>
        <fullName evidence="3">Uncharacterized protein</fullName>
    </submittedName>
</protein>
<sequence length="144" mass="17030">MNIEKLLLFFILLSAAFGSRTQHKISKAENLENKKDLAAQKKEKDEEGITLHILKNKGEILNKNFEEIQKQLEKVQEMNKDVFNQFINHIEFSKFFKYLNIKKENNPENIKKIKVKFIFKNYGAIHQNLRSRSHFASCTENNFP</sequence>
<keyword evidence="1" id="KW-0175">Coiled coil</keyword>
<accession>A0A6V7WCT9</accession>
<evidence type="ECO:0000313" key="4">
    <source>
        <dbReference type="Proteomes" id="UP000580250"/>
    </source>
</evidence>
<keyword evidence="2" id="KW-0732">Signal</keyword>
<name>A0A6V7WCT9_MELEN</name>